<comment type="caution">
    <text evidence="1">The sequence shown here is derived from an EMBL/GenBank/DDBJ whole genome shotgun (WGS) entry which is preliminary data.</text>
</comment>
<evidence type="ECO:0000313" key="1">
    <source>
        <dbReference type="EMBL" id="TEB06507.1"/>
    </source>
</evidence>
<keyword evidence="2" id="KW-1185">Reference proteome</keyword>
<reference evidence="1 2" key="1">
    <citation type="journal article" date="2018" name="Environ. Microbiol.">
        <title>Novel energy conservation strategies and behaviour of Pelotomaculum schinkii driving syntrophic propionate catabolism.</title>
        <authorList>
            <person name="Hidalgo-Ahumada C.A.P."/>
            <person name="Nobu M.K."/>
            <person name="Narihiro T."/>
            <person name="Tamaki H."/>
            <person name="Liu W.T."/>
            <person name="Kamagata Y."/>
            <person name="Stams A.J.M."/>
            <person name="Imachi H."/>
            <person name="Sousa D.Z."/>
        </authorList>
    </citation>
    <scope>NUCLEOTIDE SEQUENCE [LARGE SCALE GENOMIC DNA]</scope>
    <source>
        <strain evidence="1 2">HH</strain>
    </source>
</reference>
<dbReference type="Proteomes" id="UP000298324">
    <property type="component" value="Unassembled WGS sequence"/>
</dbReference>
<proteinExistence type="predicted"/>
<gene>
    <name evidence="1" type="ORF">Psch_00039</name>
</gene>
<dbReference type="EMBL" id="QFGA01000001">
    <property type="protein sequence ID" value="TEB06507.1"/>
    <property type="molecule type" value="Genomic_DNA"/>
</dbReference>
<name>A0A4Y7RDV0_9FIRM</name>
<protein>
    <submittedName>
        <fullName evidence="1">Uncharacterized protein</fullName>
    </submittedName>
</protein>
<dbReference type="RefSeq" id="WP_190238757.1">
    <property type="nucleotide sequence ID" value="NZ_QFGA01000001.1"/>
</dbReference>
<accession>A0A4Y7RDV0</accession>
<dbReference type="AlphaFoldDB" id="A0A4Y7RDV0"/>
<sequence length="83" mass="10123">MTKLYRSPVQVELDARAEPRRFRWLGRWHRILKCALDEEGQHLWSKLRTPEPKRYRCETYQGLVCDLCFARESGTWVLERVWD</sequence>
<evidence type="ECO:0000313" key="2">
    <source>
        <dbReference type="Proteomes" id="UP000298324"/>
    </source>
</evidence>
<organism evidence="1 2">
    <name type="scientific">Pelotomaculum schinkii</name>
    <dbReference type="NCBI Taxonomy" id="78350"/>
    <lineage>
        <taxon>Bacteria</taxon>
        <taxon>Bacillati</taxon>
        <taxon>Bacillota</taxon>
        <taxon>Clostridia</taxon>
        <taxon>Eubacteriales</taxon>
        <taxon>Desulfotomaculaceae</taxon>
        <taxon>Pelotomaculum</taxon>
    </lineage>
</organism>